<feature type="region of interest" description="Disordered" evidence="1">
    <location>
        <begin position="1"/>
        <end position="57"/>
    </location>
</feature>
<feature type="non-terminal residue" evidence="2">
    <location>
        <position position="1"/>
    </location>
</feature>
<protein>
    <submittedName>
        <fullName evidence="2">Uncharacterized protein</fullName>
    </submittedName>
</protein>
<proteinExistence type="predicted"/>
<reference evidence="2" key="1">
    <citation type="submission" date="2020-02" db="EMBL/GenBank/DDBJ databases">
        <authorList>
            <person name="Meier V. D."/>
        </authorList>
    </citation>
    <scope>NUCLEOTIDE SEQUENCE</scope>
    <source>
        <strain evidence="2">AVDCRST_MAG49</strain>
    </source>
</reference>
<sequence length="57" mass="6511">WRRPSLFGRCRQGRSRGRRCRRGRWGAARCRRSPGLSPPRRPSVAGRPSSSVPGRPR</sequence>
<name>A0A6J4U7V5_9BACT</name>
<evidence type="ECO:0000313" key="2">
    <source>
        <dbReference type="EMBL" id="CAA9540539.1"/>
    </source>
</evidence>
<dbReference type="EMBL" id="CADCWG010000052">
    <property type="protein sequence ID" value="CAA9540539.1"/>
    <property type="molecule type" value="Genomic_DNA"/>
</dbReference>
<accession>A0A6J4U7V5</accession>
<feature type="compositionally biased region" description="Basic residues" evidence="1">
    <location>
        <begin position="11"/>
        <end position="32"/>
    </location>
</feature>
<gene>
    <name evidence="2" type="ORF">AVDCRST_MAG49-800</name>
</gene>
<feature type="compositionally biased region" description="Polar residues" evidence="1">
    <location>
        <begin position="48"/>
        <end position="57"/>
    </location>
</feature>
<feature type="non-terminal residue" evidence="2">
    <location>
        <position position="57"/>
    </location>
</feature>
<organism evidence="2">
    <name type="scientific">uncultured Thermomicrobiales bacterium</name>
    <dbReference type="NCBI Taxonomy" id="1645740"/>
    <lineage>
        <taxon>Bacteria</taxon>
        <taxon>Pseudomonadati</taxon>
        <taxon>Thermomicrobiota</taxon>
        <taxon>Thermomicrobia</taxon>
        <taxon>Thermomicrobiales</taxon>
        <taxon>environmental samples</taxon>
    </lineage>
</organism>
<evidence type="ECO:0000256" key="1">
    <source>
        <dbReference type="SAM" id="MobiDB-lite"/>
    </source>
</evidence>
<dbReference type="AlphaFoldDB" id="A0A6J4U7V5"/>